<evidence type="ECO:0000259" key="1">
    <source>
        <dbReference type="PROSITE" id="PS50234"/>
    </source>
</evidence>
<dbReference type="Pfam" id="PF13519">
    <property type="entry name" value="VWA_2"/>
    <property type="match status" value="1"/>
</dbReference>
<gene>
    <name evidence="2" type="ORF">CKA38_11250</name>
</gene>
<dbReference type="KEGG" id="elut:CKA38_11250"/>
<dbReference type="AlphaFoldDB" id="A0A2U8E494"/>
<sequence length="300" mass="32657">MLLYLGLALAIAACARPQWGRIEEPVFDQSREILIALDLSRSMDATDVKPTRLGRARLLVSGLLSDLKGERVGLIVFAGTAFLQSPLSSDYEILRDFLPLMDTKYLPQGGTDYTALLNSALGSFSQGDGADRFLIILSDGEANDDTWRPLVDKLKERNIRVVSLGVGTEAGSIMPDGAGGLIKDERGAVVLSKLESKTLRELAEATTGVYADASSWVNLAEIIEQTVATGRKGAFREENRVRLAERYQWPLAAALLLLAFSYWFEFPVRPKNRAIRLAPQKAKAPANVAQTAKSAPPPLA</sequence>
<reference evidence="2 3" key="1">
    <citation type="journal article" date="2018" name="Syst. Appl. Microbiol.">
        <title>Ereboglobus luteus gen. nov. sp. nov. from cockroach guts, and new insights into the oxygen relationship of the genera Opitutus and Didymococcus (Verrucomicrobia: Opitutaceae).</title>
        <authorList>
            <person name="Tegtmeier D."/>
            <person name="Belitz A."/>
            <person name="Radek R."/>
            <person name="Heimerl T."/>
            <person name="Brune A."/>
        </authorList>
    </citation>
    <scope>NUCLEOTIDE SEQUENCE [LARGE SCALE GENOMIC DNA]</scope>
    <source>
        <strain evidence="2 3">Ho45</strain>
    </source>
</reference>
<evidence type="ECO:0000313" key="2">
    <source>
        <dbReference type="EMBL" id="AWI09748.1"/>
    </source>
</evidence>
<dbReference type="PANTHER" id="PTHR22550:SF14">
    <property type="entry name" value="VWFA DOMAIN-CONTAINING PROTEIN"/>
    <property type="match status" value="1"/>
</dbReference>
<accession>A0A2U8E494</accession>
<dbReference type="SUPFAM" id="SSF53300">
    <property type="entry name" value="vWA-like"/>
    <property type="match status" value="1"/>
</dbReference>
<evidence type="ECO:0000313" key="3">
    <source>
        <dbReference type="Proteomes" id="UP000244896"/>
    </source>
</evidence>
<keyword evidence="3" id="KW-1185">Reference proteome</keyword>
<dbReference type="PANTHER" id="PTHR22550">
    <property type="entry name" value="SPORE GERMINATION PROTEIN"/>
    <property type="match status" value="1"/>
</dbReference>
<dbReference type="OrthoDB" id="9807628at2"/>
<dbReference type="InterPro" id="IPR002035">
    <property type="entry name" value="VWF_A"/>
</dbReference>
<dbReference type="PROSITE" id="PS50234">
    <property type="entry name" value="VWFA"/>
    <property type="match status" value="1"/>
</dbReference>
<dbReference type="InterPro" id="IPR050768">
    <property type="entry name" value="UPF0353/GerABKA_families"/>
</dbReference>
<proteinExistence type="predicted"/>
<organism evidence="2 3">
    <name type="scientific">Ereboglobus luteus</name>
    <dbReference type="NCBI Taxonomy" id="1796921"/>
    <lineage>
        <taxon>Bacteria</taxon>
        <taxon>Pseudomonadati</taxon>
        <taxon>Verrucomicrobiota</taxon>
        <taxon>Opitutia</taxon>
        <taxon>Opitutales</taxon>
        <taxon>Opitutaceae</taxon>
        <taxon>Ereboglobus</taxon>
    </lineage>
</organism>
<dbReference type="InterPro" id="IPR036465">
    <property type="entry name" value="vWFA_dom_sf"/>
</dbReference>
<dbReference type="Gene3D" id="3.40.50.410">
    <property type="entry name" value="von Willebrand factor, type A domain"/>
    <property type="match status" value="1"/>
</dbReference>
<feature type="domain" description="VWFA" evidence="1">
    <location>
        <begin position="32"/>
        <end position="226"/>
    </location>
</feature>
<dbReference type="EMBL" id="CP023004">
    <property type="protein sequence ID" value="AWI09748.1"/>
    <property type="molecule type" value="Genomic_DNA"/>
</dbReference>
<dbReference type="Proteomes" id="UP000244896">
    <property type="component" value="Chromosome"/>
</dbReference>
<name>A0A2U8E494_9BACT</name>
<dbReference type="SMART" id="SM00327">
    <property type="entry name" value="VWA"/>
    <property type="match status" value="1"/>
</dbReference>
<protein>
    <recommendedName>
        <fullName evidence="1">VWFA domain-containing protein</fullName>
    </recommendedName>
</protein>